<reference evidence="2" key="2">
    <citation type="submission" date="2024-06" db="UniProtKB">
        <authorList>
            <consortium name="EnsemblMetazoa"/>
        </authorList>
    </citation>
    <scope>IDENTIFICATION</scope>
</reference>
<dbReference type="GeneID" id="109587698"/>
<evidence type="ECO:0000313" key="3">
    <source>
        <dbReference type="Proteomes" id="UP000007879"/>
    </source>
</evidence>
<evidence type="ECO:0000259" key="1">
    <source>
        <dbReference type="PROSITE" id="PS00028"/>
    </source>
</evidence>
<dbReference type="Proteomes" id="UP000007879">
    <property type="component" value="Unassembled WGS sequence"/>
</dbReference>
<accession>A0AAN0JRJ8</accession>
<evidence type="ECO:0000313" key="2">
    <source>
        <dbReference type="EnsemblMetazoa" id="XP_019859477.1"/>
    </source>
</evidence>
<dbReference type="KEGG" id="aqu:109587698"/>
<name>A0AAN0JRJ8_AMPQE</name>
<dbReference type="InterPro" id="IPR013087">
    <property type="entry name" value="Znf_C2H2_type"/>
</dbReference>
<organism evidence="2 3">
    <name type="scientific">Amphimedon queenslandica</name>
    <name type="common">Sponge</name>
    <dbReference type="NCBI Taxonomy" id="400682"/>
    <lineage>
        <taxon>Eukaryota</taxon>
        <taxon>Metazoa</taxon>
        <taxon>Porifera</taxon>
        <taxon>Demospongiae</taxon>
        <taxon>Heteroscleromorpha</taxon>
        <taxon>Haplosclerida</taxon>
        <taxon>Niphatidae</taxon>
        <taxon>Amphimedon</taxon>
    </lineage>
</organism>
<proteinExistence type="predicted"/>
<dbReference type="AlphaFoldDB" id="A0AAN0JRJ8"/>
<sequence>MIMAANSREDSSSQSRINCSYCELSYADKKGLARHIKQCHPERSDETGSLLCPFCLSAKKRGELNDTSVWKNKLMSHFKGRSLNNWALVVQSVNELLHEAGCDSEAMMEQVVMFVCSGKDVQSSDDKILKETFSVLDTLTAEMNCNEILEFLRTDVTVAGRDVVAVVLNDMDEKLPYPVPAIRQALKRTGSGKTQETKNFLLPGEKAPIKRNINSQRRKCEIIYQECFHSLETIKGRLKQYQKKNQKKAFQKNNPDKEIVLATEGPMNTEKADTDVEVVTQDELMNVEKADTDITGQSENCTTLKRKRKSKLHTLVDGLSHLDKPLEKRRKRQKE</sequence>
<feature type="domain" description="C2H2-type" evidence="1">
    <location>
        <begin position="19"/>
        <end position="40"/>
    </location>
</feature>
<dbReference type="RefSeq" id="XP_019859477.1">
    <property type="nucleotide sequence ID" value="XM_020003918.1"/>
</dbReference>
<protein>
    <recommendedName>
        <fullName evidence="1">C2H2-type domain-containing protein</fullName>
    </recommendedName>
</protein>
<dbReference type="EnsemblMetazoa" id="XM_020003918.1">
    <property type="protein sequence ID" value="XP_019859477.1"/>
    <property type="gene ID" value="LOC109587698"/>
</dbReference>
<dbReference type="PROSITE" id="PS00028">
    <property type="entry name" value="ZINC_FINGER_C2H2_1"/>
    <property type="match status" value="1"/>
</dbReference>
<reference evidence="3" key="1">
    <citation type="journal article" date="2010" name="Nature">
        <title>The Amphimedon queenslandica genome and the evolution of animal complexity.</title>
        <authorList>
            <person name="Srivastava M."/>
            <person name="Simakov O."/>
            <person name="Chapman J."/>
            <person name="Fahey B."/>
            <person name="Gauthier M.E."/>
            <person name="Mitros T."/>
            <person name="Richards G.S."/>
            <person name="Conaco C."/>
            <person name="Dacre M."/>
            <person name="Hellsten U."/>
            <person name="Larroux C."/>
            <person name="Putnam N.H."/>
            <person name="Stanke M."/>
            <person name="Adamska M."/>
            <person name="Darling A."/>
            <person name="Degnan S.M."/>
            <person name="Oakley T.H."/>
            <person name="Plachetzki D.C."/>
            <person name="Zhai Y."/>
            <person name="Adamski M."/>
            <person name="Calcino A."/>
            <person name="Cummins S.F."/>
            <person name="Goodstein D.M."/>
            <person name="Harris C."/>
            <person name="Jackson D.J."/>
            <person name="Leys S.P."/>
            <person name="Shu S."/>
            <person name="Woodcroft B.J."/>
            <person name="Vervoort M."/>
            <person name="Kosik K.S."/>
            <person name="Manning G."/>
            <person name="Degnan B.M."/>
            <person name="Rokhsar D.S."/>
        </authorList>
    </citation>
    <scope>NUCLEOTIDE SEQUENCE [LARGE SCALE GENOMIC DNA]</scope>
</reference>
<keyword evidence="3" id="KW-1185">Reference proteome</keyword>